<dbReference type="GO" id="GO:0046983">
    <property type="term" value="F:protein dimerization activity"/>
    <property type="evidence" value="ECO:0007669"/>
    <property type="project" value="InterPro"/>
</dbReference>
<keyword evidence="3" id="KW-0949">S-adenosyl-L-methionine</keyword>
<organism evidence="7 8">
    <name type="scientific">Tagetes erecta</name>
    <name type="common">African marigold</name>
    <dbReference type="NCBI Taxonomy" id="13708"/>
    <lineage>
        <taxon>Eukaryota</taxon>
        <taxon>Viridiplantae</taxon>
        <taxon>Streptophyta</taxon>
        <taxon>Embryophyta</taxon>
        <taxon>Tracheophyta</taxon>
        <taxon>Spermatophyta</taxon>
        <taxon>Magnoliopsida</taxon>
        <taxon>eudicotyledons</taxon>
        <taxon>Gunneridae</taxon>
        <taxon>Pentapetalae</taxon>
        <taxon>asterids</taxon>
        <taxon>campanulids</taxon>
        <taxon>Asterales</taxon>
        <taxon>Asteraceae</taxon>
        <taxon>Asteroideae</taxon>
        <taxon>Heliantheae alliance</taxon>
        <taxon>Tageteae</taxon>
        <taxon>Tagetes</taxon>
    </lineage>
</organism>
<dbReference type="GO" id="GO:0008171">
    <property type="term" value="F:O-methyltransferase activity"/>
    <property type="evidence" value="ECO:0007669"/>
    <property type="project" value="InterPro"/>
</dbReference>
<comment type="caution">
    <text evidence="7">The sequence shown here is derived from an EMBL/GenBank/DDBJ whole genome shotgun (WGS) entry which is preliminary data.</text>
</comment>
<evidence type="ECO:0000313" key="7">
    <source>
        <dbReference type="EMBL" id="KAK1411029.1"/>
    </source>
</evidence>
<dbReference type="InterPro" id="IPR036390">
    <property type="entry name" value="WH_DNA-bd_sf"/>
</dbReference>
<evidence type="ECO:0000259" key="5">
    <source>
        <dbReference type="Pfam" id="PF00891"/>
    </source>
</evidence>
<protein>
    <submittedName>
        <fullName evidence="7">Uncharacterized protein</fullName>
    </submittedName>
</protein>
<evidence type="ECO:0000256" key="3">
    <source>
        <dbReference type="ARBA" id="ARBA00022691"/>
    </source>
</evidence>
<dbReference type="AlphaFoldDB" id="A0AAD8JWN0"/>
<proteinExistence type="inferred from homology"/>
<dbReference type="EMBL" id="JAUHHV010000010">
    <property type="protein sequence ID" value="KAK1411029.1"/>
    <property type="molecule type" value="Genomic_DNA"/>
</dbReference>
<dbReference type="GO" id="GO:0008757">
    <property type="term" value="F:S-adenosylmethionine-dependent methyltransferase activity"/>
    <property type="evidence" value="ECO:0007669"/>
    <property type="project" value="UniProtKB-ARBA"/>
</dbReference>
<dbReference type="GO" id="GO:0032259">
    <property type="term" value="P:methylation"/>
    <property type="evidence" value="ECO:0007669"/>
    <property type="project" value="UniProtKB-KW"/>
</dbReference>
<keyword evidence="8" id="KW-1185">Reference proteome</keyword>
<dbReference type="FunFam" id="1.10.10.10:FF:000357">
    <property type="entry name" value="Caffeic acid 3-O-methyltransferase"/>
    <property type="match status" value="1"/>
</dbReference>
<evidence type="ECO:0000259" key="6">
    <source>
        <dbReference type="Pfam" id="PF08100"/>
    </source>
</evidence>
<comment type="similarity">
    <text evidence="4">Belongs to the class I-like SAM-binding methyltransferase superfamily. Cation-independent O-methyltransferase family. COMT subfamily.</text>
</comment>
<evidence type="ECO:0000256" key="1">
    <source>
        <dbReference type="ARBA" id="ARBA00022603"/>
    </source>
</evidence>
<reference evidence="7" key="1">
    <citation type="journal article" date="2023" name="bioRxiv">
        <title>Improved chromosome-level genome assembly for marigold (Tagetes erecta).</title>
        <authorList>
            <person name="Jiang F."/>
            <person name="Yuan L."/>
            <person name="Wang S."/>
            <person name="Wang H."/>
            <person name="Xu D."/>
            <person name="Wang A."/>
            <person name="Fan W."/>
        </authorList>
    </citation>
    <scope>NUCLEOTIDE SEQUENCE</scope>
    <source>
        <strain evidence="7">WSJ</strain>
        <tissue evidence="7">Leaf</tissue>
    </source>
</reference>
<feature type="domain" description="O-methyltransferase dimerisation" evidence="6">
    <location>
        <begin position="12"/>
        <end position="103"/>
    </location>
</feature>
<dbReference type="Gene3D" id="1.10.10.10">
    <property type="entry name" value="Winged helix-like DNA-binding domain superfamily/Winged helix DNA-binding domain"/>
    <property type="match status" value="1"/>
</dbReference>
<dbReference type="SUPFAM" id="SSF46785">
    <property type="entry name" value="Winged helix' DNA-binding domain"/>
    <property type="match status" value="1"/>
</dbReference>
<evidence type="ECO:0000313" key="8">
    <source>
        <dbReference type="Proteomes" id="UP001229421"/>
    </source>
</evidence>
<evidence type="ECO:0000256" key="2">
    <source>
        <dbReference type="ARBA" id="ARBA00022679"/>
    </source>
</evidence>
<evidence type="ECO:0000256" key="4">
    <source>
        <dbReference type="ARBA" id="ARBA00034481"/>
    </source>
</evidence>
<feature type="domain" description="O-methyltransferase C-terminal" evidence="5">
    <location>
        <begin position="128"/>
        <end position="245"/>
    </location>
</feature>
<keyword evidence="1" id="KW-0489">Methyltransferase</keyword>
<sequence length="323" mass="35653">MDINEDSFTYAMQLITYIALPMVLSNVVQLKVLDIIAHAGPDARLSAHEIVSRLSISNPDAPAMLDRMLRLLASYSILTCIQSDHQSKSVRLYGLAPVAKHFIPNEDGVSLCALLELHQIENLTLTLDAIREGGNAFEKVHGMNGFDIFGLDARLNELFNKAMVDTSTMVMKKILYGFNNLKRVVDIGGGLEITLSMIISKHPTIHGINFDLPYVIQHAPLYAGIEHVEGDMFQNLPHGDGIFLKALQDGGKVIVVETIVPFIPDTSTSTKAATHLDVTMMSQTIGGKERTEDQFLSLAKEAGFDGMRKVCFVCNNLVMEFYK</sequence>
<dbReference type="Pfam" id="PF00891">
    <property type="entry name" value="Methyltransf_2"/>
    <property type="match status" value="1"/>
</dbReference>
<dbReference type="PANTHER" id="PTHR11746">
    <property type="entry name" value="O-METHYLTRANSFERASE"/>
    <property type="match status" value="1"/>
</dbReference>
<dbReference type="InterPro" id="IPR001077">
    <property type="entry name" value="COMT_C"/>
</dbReference>
<gene>
    <name evidence="7" type="ORF">QVD17_37573</name>
</gene>
<dbReference type="InterPro" id="IPR016461">
    <property type="entry name" value="COMT-like"/>
</dbReference>
<accession>A0AAD8JWN0</accession>
<dbReference type="Gene3D" id="3.40.50.150">
    <property type="entry name" value="Vaccinia Virus protein VP39"/>
    <property type="match status" value="1"/>
</dbReference>
<dbReference type="SUPFAM" id="SSF53335">
    <property type="entry name" value="S-adenosyl-L-methionine-dependent methyltransferases"/>
    <property type="match status" value="1"/>
</dbReference>
<dbReference type="InterPro" id="IPR036388">
    <property type="entry name" value="WH-like_DNA-bd_sf"/>
</dbReference>
<dbReference type="InterPro" id="IPR012967">
    <property type="entry name" value="COMT_dimerisation"/>
</dbReference>
<keyword evidence="2" id="KW-0808">Transferase</keyword>
<name>A0AAD8JWN0_TARER</name>
<dbReference type="PIRSF" id="PIRSF005739">
    <property type="entry name" value="O-mtase"/>
    <property type="match status" value="1"/>
</dbReference>
<dbReference type="Proteomes" id="UP001229421">
    <property type="component" value="Unassembled WGS sequence"/>
</dbReference>
<dbReference type="InterPro" id="IPR029063">
    <property type="entry name" value="SAM-dependent_MTases_sf"/>
</dbReference>
<dbReference type="Pfam" id="PF08100">
    <property type="entry name" value="Dimerisation"/>
    <property type="match status" value="1"/>
</dbReference>
<dbReference type="PROSITE" id="PS51683">
    <property type="entry name" value="SAM_OMT_II"/>
    <property type="match status" value="1"/>
</dbReference>